<sequence>MDGIRIQINRAVAAGKITPQVLGAMPTDIEAACDYVEAFVEGFSQRYQGVAMEIAMNPTLARRYAKGRAKKYGADTNATAPKPIIAGNGTEPGAHPGGVHRPLGGRSALDGQLSENLGYACFEPQAPDQEDGQHPHCAHRKRQAPGGHFHGLLQRRGFPAPGGRVHQRPGPSYCLSPLGLPTSVGRPKLVS</sequence>
<reference evidence="3" key="1">
    <citation type="journal article" date="2019" name="Int. J. Syst. Evol. Microbiol.">
        <title>The Global Catalogue of Microorganisms (GCM) 10K type strain sequencing project: providing services to taxonomists for standard genome sequencing and annotation.</title>
        <authorList>
            <consortium name="The Broad Institute Genomics Platform"/>
            <consortium name="The Broad Institute Genome Sequencing Center for Infectious Disease"/>
            <person name="Wu L."/>
            <person name="Ma J."/>
        </authorList>
    </citation>
    <scope>NUCLEOTIDE SEQUENCE [LARGE SCALE GENOMIC DNA]</scope>
    <source>
        <strain evidence="3">JCM 19635</strain>
    </source>
</reference>
<name>A0ABW2U720_9BACT</name>
<comment type="caution">
    <text evidence="2">The sequence shown here is derived from an EMBL/GenBank/DDBJ whole genome shotgun (WGS) entry which is preliminary data.</text>
</comment>
<dbReference type="RefSeq" id="WP_380204808.1">
    <property type="nucleotide sequence ID" value="NZ_JBHTEK010000001.1"/>
</dbReference>
<evidence type="ECO:0000313" key="3">
    <source>
        <dbReference type="Proteomes" id="UP001596513"/>
    </source>
</evidence>
<evidence type="ECO:0000313" key="2">
    <source>
        <dbReference type="EMBL" id="MFC7669298.1"/>
    </source>
</evidence>
<organism evidence="2 3">
    <name type="scientific">Hymenobacter humi</name>
    <dbReference type="NCBI Taxonomy" id="1411620"/>
    <lineage>
        <taxon>Bacteria</taxon>
        <taxon>Pseudomonadati</taxon>
        <taxon>Bacteroidota</taxon>
        <taxon>Cytophagia</taxon>
        <taxon>Cytophagales</taxon>
        <taxon>Hymenobacteraceae</taxon>
        <taxon>Hymenobacter</taxon>
    </lineage>
</organism>
<accession>A0ABW2U720</accession>
<gene>
    <name evidence="2" type="ORF">ACFQT0_19515</name>
</gene>
<proteinExistence type="predicted"/>
<keyword evidence="3" id="KW-1185">Reference proteome</keyword>
<evidence type="ECO:0000256" key="1">
    <source>
        <dbReference type="SAM" id="MobiDB-lite"/>
    </source>
</evidence>
<dbReference type="EMBL" id="JBHTEK010000001">
    <property type="protein sequence ID" value="MFC7669298.1"/>
    <property type="molecule type" value="Genomic_DNA"/>
</dbReference>
<dbReference type="Proteomes" id="UP001596513">
    <property type="component" value="Unassembled WGS sequence"/>
</dbReference>
<feature type="region of interest" description="Disordered" evidence="1">
    <location>
        <begin position="155"/>
        <end position="191"/>
    </location>
</feature>
<protein>
    <submittedName>
        <fullName evidence="2">Uncharacterized protein</fullName>
    </submittedName>
</protein>